<comment type="subcellular location">
    <subcellularLocation>
        <location evidence="1">Membrane</location>
        <topology evidence="1">Multi-pass membrane protein</topology>
    </subcellularLocation>
</comment>
<keyword evidence="7" id="KW-1185">Reference proteome</keyword>
<keyword evidence="3" id="KW-1133">Transmembrane helix</keyword>
<evidence type="ECO:0000256" key="2">
    <source>
        <dbReference type="ARBA" id="ARBA00022692"/>
    </source>
</evidence>
<organism evidence="6 7">
    <name type="scientific">Oceanobacillus indicireducens</name>
    <dbReference type="NCBI Taxonomy" id="1004261"/>
    <lineage>
        <taxon>Bacteria</taxon>
        <taxon>Bacillati</taxon>
        <taxon>Bacillota</taxon>
        <taxon>Bacilli</taxon>
        <taxon>Bacillales</taxon>
        <taxon>Bacillaceae</taxon>
        <taxon>Oceanobacillus</taxon>
    </lineage>
</organism>
<reference evidence="6" key="1">
    <citation type="journal article" date="2014" name="Int. J. Syst. Evol. Microbiol.">
        <title>Complete genome sequence of Corynebacterium casei LMG S-19264T (=DSM 44701T), isolated from a smear-ripened cheese.</title>
        <authorList>
            <consortium name="US DOE Joint Genome Institute (JGI-PGF)"/>
            <person name="Walter F."/>
            <person name="Albersmeier A."/>
            <person name="Kalinowski J."/>
            <person name="Ruckert C."/>
        </authorList>
    </citation>
    <scope>NUCLEOTIDE SEQUENCE</scope>
    <source>
        <strain evidence="6">JCM 17251</strain>
    </source>
</reference>
<evidence type="ECO:0000313" key="7">
    <source>
        <dbReference type="Proteomes" id="UP000624041"/>
    </source>
</evidence>
<keyword evidence="4" id="KW-0472">Membrane</keyword>
<evidence type="ECO:0000256" key="1">
    <source>
        <dbReference type="ARBA" id="ARBA00004141"/>
    </source>
</evidence>
<keyword evidence="2" id="KW-0812">Transmembrane</keyword>
<evidence type="ECO:0000256" key="3">
    <source>
        <dbReference type="ARBA" id="ARBA00022989"/>
    </source>
</evidence>
<gene>
    <name evidence="6" type="ORF">GCM10007971_30900</name>
</gene>
<evidence type="ECO:0000259" key="5">
    <source>
        <dbReference type="Pfam" id="PF06271"/>
    </source>
</evidence>
<protein>
    <recommendedName>
        <fullName evidence="5">RDD domain-containing protein</fullName>
    </recommendedName>
</protein>
<dbReference type="EMBL" id="BMOS01000028">
    <property type="protein sequence ID" value="GGN63735.1"/>
    <property type="molecule type" value="Genomic_DNA"/>
</dbReference>
<name>A0A917Y3L3_9BACI</name>
<evidence type="ECO:0000313" key="6">
    <source>
        <dbReference type="EMBL" id="GGN63735.1"/>
    </source>
</evidence>
<dbReference type="AlphaFoldDB" id="A0A917Y3L3"/>
<accession>A0A917Y3L3</accession>
<dbReference type="GO" id="GO:0016020">
    <property type="term" value="C:membrane"/>
    <property type="evidence" value="ECO:0007669"/>
    <property type="project" value="UniProtKB-SubCell"/>
</dbReference>
<feature type="domain" description="RDD" evidence="5">
    <location>
        <begin position="6"/>
        <end position="91"/>
    </location>
</feature>
<comment type="caution">
    <text evidence="6">The sequence shown here is derived from an EMBL/GenBank/DDBJ whole genome shotgun (WGS) entry which is preliminary data.</text>
</comment>
<sequence length="131" mass="14879">MKPLTKKRLKASLIDGCISTAASLAAEYFLRKKIKNEAFHMIVLPILSQYTLEYVQLKNSGQTIGYKLMGIELKSEDGKELTNEQILKRMLHRDTTSTIAYIKNRDSFEGQAGKLFPHDRKVGTIVMETTK</sequence>
<dbReference type="InterPro" id="IPR010432">
    <property type="entry name" value="RDD"/>
</dbReference>
<reference evidence="6" key="2">
    <citation type="submission" date="2020-09" db="EMBL/GenBank/DDBJ databases">
        <authorList>
            <person name="Sun Q."/>
            <person name="Ohkuma M."/>
        </authorList>
    </citation>
    <scope>NUCLEOTIDE SEQUENCE</scope>
    <source>
        <strain evidence="6">JCM 17251</strain>
    </source>
</reference>
<proteinExistence type="predicted"/>
<dbReference type="Proteomes" id="UP000624041">
    <property type="component" value="Unassembled WGS sequence"/>
</dbReference>
<evidence type="ECO:0000256" key="4">
    <source>
        <dbReference type="ARBA" id="ARBA00023136"/>
    </source>
</evidence>
<dbReference type="Pfam" id="PF06271">
    <property type="entry name" value="RDD"/>
    <property type="match status" value="1"/>
</dbReference>